<keyword evidence="1" id="KW-1133">Transmembrane helix</keyword>
<protein>
    <submittedName>
        <fullName evidence="2">Uncharacterized protein</fullName>
    </submittedName>
</protein>
<evidence type="ECO:0000256" key="1">
    <source>
        <dbReference type="SAM" id="Phobius"/>
    </source>
</evidence>
<proteinExistence type="predicted"/>
<dbReference type="EMBL" id="FNBK01000014">
    <property type="protein sequence ID" value="SDG06841.1"/>
    <property type="molecule type" value="Genomic_DNA"/>
</dbReference>
<feature type="transmembrane region" description="Helical" evidence="1">
    <location>
        <begin position="41"/>
        <end position="59"/>
    </location>
</feature>
<dbReference type="AlphaFoldDB" id="A0A1G7R7S6"/>
<accession>A0A1G7R7S6</accession>
<feature type="transmembrane region" description="Helical" evidence="1">
    <location>
        <begin position="79"/>
        <end position="101"/>
    </location>
</feature>
<evidence type="ECO:0000313" key="2">
    <source>
        <dbReference type="EMBL" id="SDG06841.1"/>
    </source>
</evidence>
<reference evidence="3" key="1">
    <citation type="submission" date="2016-10" db="EMBL/GenBank/DDBJ databases">
        <authorList>
            <person name="Varghese N."/>
            <person name="Submissions S."/>
        </authorList>
    </citation>
    <scope>NUCLEOTIDE SEQUENCE [LARGE SCALE GENOMIC DNA]</scope>
    <source>
        <strain evidence="3">IBRC-M 10760</strain>
    </source>
</reference>
<name>A0A1G7R7S6_9EURY</name>
<keyword evidence="1" id="KW-0472">Membrane</keyword>
<dbReference type="RefSeq" id="WP_092694350.1">
    <property type="nucleotide sequence ID" value="NZ_FNBK01000014.1"/>
</dbReference>
<feature type="transmembrane region" description="Helical" evidence="1">
    <location>
        <begin position="172"/>
        <end position="194"/>
    </location>
</feature>
<feature type="transmembrane region" description="Helical" evidence="1">
    <location>
        <begin position="122"/>
        <end position="152"/>
    </location>
</feature>
<evidence type="ECO:0000313" key="3">
    <source>
        <dbReference type="Proteomes" id="UP000199076"/>
    </source>
</evidence>
<gene>
    <name evidence="2" type="ORF">SAMN05216218_11493</name>
</gene>
<keyword evidence="1" id="KW-0812">Transmembrane</keyword>
<dbReference type="Proteomes" id="UP000199076">
    <property type="component" value="Unassembled WGS sequence"/>
</dbReference>
<sequence>MSQDDPDDEISRILTRGSEFERLRLVGGVFTGLSLRQKVRLHGLTLVALSLVYPIALVLPPAVGRLFPGPRPALGSPNVVVLGCFAALTQAFAGTLTWLVGRRLARADADAVTARRLVALESIGSVVGFGTGGIAAALTLGFFLVNLAGIGTAQALRGALAGARGPYAPSQIAVSVRAFAVVTLFAGLCLLVAARRTAESPSR</sequence>
<organism evidence="2 3">
    <name type="scientific">Halorientalis regularis</name>
    <dbReference type="NCBI Taxonomy" id="660518"/>
    <lineage>
        <taxon>Archaea</taxon>
        <taxon>Methanobacteriati</taxon>
        <taxon>Methanobacteriota</taxon>
        <taxon>Stenosarchaea group</taxon>
        <taxon>Halobacteria</taxon>
        <taxon>Halobacteriales</taxon>
        <taxon>Haloarculaceae</taxon>
        <taxon>Halorientalis</taxon>
    </lineage>
</organism>
<keyword evidence="3" id="KW-1185">Reference proteome</keyword>